<evidence type="ECO:0000256" key="6">
    <source>
        <dbReference type="ARBA" id="ARBA00023136"/>
    </source>
</evidence>
<evidence type="ECO:0000259" key="9">
    <source>
        <dbReference type="PROSITE" id="PS50263"/>
    </source>
</evidence>
<keyword evidence="2" id="KW-1003">Cell membrane</keyword>
<dbReference type="InterPro" id="IPR003010">
    <property type="entry name" value="C-N_Hydrolase"/>
</dbReference>
<evidence type="ECO:0000256" key="7">
    <source>
        <dbReference type="ARBA" id="ARBA00023315"/>
    </source>
</evidence>
<evidence type="ECO:0000313" key="10">
    <source>
        <dbReference type="EMBL" id="AIA89105.1"/>
    </source>
</evidence>
<dbReference type="PANTHER" id="PTHR38686:SF1">
    <property type="entry name" value="APOLIPOPROTEIN N-ACYLTRANSFERASE"/>
    <property type="match status" value="1"/>
</dbReference>
<dbReference type="InterPro" id="IPR036526">
    <property type="entry name" value="C-N_Hydrolase_sf"/>
</dbReference>
<evidence type="ECO:0000256" key="3">
    <source>
        <dbReference type="ARBA" id="ARBA00022679"/>
    </source>
</evidence>
<dbReference type="SUPFAM" id="SSF56317">
    <property type="entry name" value="Carbon-nitrogen hydrolase"/>
    <property type="match status" value="1"/>
</dbReference>
<keyword evidence="5" id="KW-1133">Transmembrane helix</keyword>
<dbReference type="Gene3D" id="3.60.110.10">
    <property type="entry name" value="Carbon-nitrogen hydrolase"/>
    <property type="match status" value="1"/>
</dbReference>
<dbReference type="GO" id="GO:0016410">
    <property type="term" value="F:N-acyltransferase activity"/>
    <property type="evidence" value="ECO:0007669"/>
    <property type="project" value="InterPro"/>
</dbReference>
<accession>A0A060C7V8</accession>
<evidence type="ECO:0000256" key="2">
    <source>
        <dbReference type="ARBA" id="ARBA00022475"/>
    </source>
</evidence>
<dbReference type="PANTHER" id="PTHR38686">
    <property type="entry name" value="APOLIPOPROTEIN N-ACYLTRANSFERASE"/>
    <property type="match status" value="1"/>
</dbReference>
<proteinExistence type="predicted"/>
<name>A0A060C7V8_9ACTN</name>
<dbReference type="PROSITE" id="PS50263">
    <property type="entry name" value="CN_HYDROLASE"/>
    <property type="match status" value="1"/>
</dbReference>
<keyword evidence="4" id="KW-0812">Transmembrane</keyword>
<feature type="non-terminal residue" evidence="10">
    <location>
        <position position="140"/>
    </location>
</feature>
<evidence type="ECO:0000256" key="5">
    <source>
        <dbReference type="ARBA" id="ARBA00022989"/>
    </source>
</evidence>
<evidence type="ECO:0000256" key="4">
    <source>
        <dbReference type="ARBA" id="ARBA00022692"/>
    </source>
</evidence>
<dbReference type="EMBL" id="KF121813">
    <property type="protein sequence ID" value="AIA89105.1"/>
    <property type="molecule type" value="Genomic_DNA"/>
</dbReference>
<feature type="compositionally biased region" description="Basic and acidic residues" evidence="8">
    <location>
        <begin position="26"/>
        <end position="38"/>
    </location>
</feature>
<organism evidence="10">
    <name type="scientific">uncultured Segniliparus sp</name>
    <dbReference type="NCBI Taxonomy" id="876116"/>
    <lineage>
        <taxon>Bacteria</taxon>
        <taxon>Bacillati</taxon>
        <taxon>Actinomycetota</taxon>
        <taxon>Actinomycetes</taxon>
        <taxon>Mycobacteriales</taxon>
        <taxon>Segniliparaceae</taxon>
        <taxon>Segniliparus</taxon>
        <taxon>environmental samples</taxon>
    </lineage>
</organism>
<dbReference type="GO" id="GO:0005886">
    <property type="term" value="C:plasma membrane"/>
    <property type="evidence" value="ECO:0007669"/>
    <property type="project" value="UniProtKB-SubCell"/>
</dbReference>
<feature type="region of interest" description="Disordered" evidence="8">
    <location>
        <begin position="1"/>
        <end position="41"/>
    </location>
</feature>
<feature type="domain" description="CN hydrolase" evidence="9">
    <location>
        <begin position="1"/>
        <end position="140"/>
    </location>
</feature>
<dbReference type="InterPro" id="IPR004563">
    <property type="entry name" value="Apolipo_AcylTrfase"/>
</dbReference>
<feature type="compositionally biased region" description="Basic and acidic residues" evidence="8">
    <location>
        <begin position="1"/>
        <end position="11"/>
    </location>
</feature>
<evidence type="ECO:0000256" key="8">
    <source>
        <dbReference type="SAM" id="MobiDB-lite"/>
    </source>
</evidence>
<dbReference type="GO" id="GO:0042158">
    <property type="term" value="P:lipoprotein biosynthetic process"/>
    <property type="evidence" value="ECO:0007669"/>
    <property type="project" value="InterPro"/>
</dbReference>
<comment type="subcellular location">
    <subcellularLocation>
        <location evidence="1">Cell membrane</location>
        <topology evidence="1">Multi-pass membrane protein</topology>
    </subcellularLocation>
</comment>
<feature type="non-terminal residue" evidence="10">
    <location>
        <position position="1"/>
    </location>
</feature>
<protein>
    <submittedName>
        <fullName evidence="10">CAZy families GT2 protein</fullName>
    </submittedName>
</protein>
<evidence type="ECO:0000256" key="1">
    <source>
        <dbReference type="ARBA" id="ARBA00004651"/>
    </source>
</evidence>
<sequence>GSHPRCRDVRHPHGRPGARGTPAAPRRRDGRPGADERQTSTLWWTSAGQIESRYDKRNLVPFGEYIPLRSTLLPLLPILQEVGPQAVPGHGPGVVSGTVAGRHLQVGVIICFELAWDSTVGDTVRNGAQIVTVQSNNGTY</sequence>
<reference evidence="10" key="1">
    <citation type="journal article" date="2013" name="Environ. Microbiol.">
        <title>Seasonally variable intestinal metagenomes of the red palm weevil (Rhynchophorus ferrugineus).</title>
        <authorList>
            <person name="Jia S."/>
            <person name="Zhang X."/>
            <person name="Zhang G."/>
            <person name="Yin A."/>
            <person name="Zhang S."/>
            <person name="Li F."/>
            <person name="Wang L."/>
            <person name="Zhao D."/>
            <person name="Yun Q."/>
            <person name="Tala"/>
            <person name="Wang J."/>
            <person name="Sun G."/>
            <person name="Baabdullah M."/>
            <person name="Yu X."/>
            <person name="Hu S."/>
            <person name="Al-Mssallem I.S."/>
            <person name="Yu J."/>
        </authorList>
    </citation>
    <scope>NUCLEOTIDE SEQUENCE</scope>
</reference>
<dbReference type="AlphaFoldDB" id="A0A060C7V8"/>
<keyword evidence="3" id="KW-0808">Transferase</keyword>
<keyword evidence="6" id="KW-0472">Membrane</keyword>
<keyword evidence="7" id="KW-0012">Acyltransferase</keyword>